<comment type="caution">
    <text evidence="2">The sequence shown here is derived from an EMBL/GenBank/DDBJ whole genome shotgun (WGS) entry which is preliminary data.</text>
</comment>
<feature type="compositionally biased region" description="Polar residues" evidence="1">
    <location>
        <begin position="193"/>
        <end position="206"/>
    </location>
</feature>
<organism evidence="2 3">
    <name type="scientific">Kineococcus xinjiangensis</name>
    <dbReference type="NCBI Taxonomy" id="512762"/>
    <lineage>
        <taxon>Bacteria</taxon>
        <taxon>Bacillati</taxon>
        <taxon>Actinomycetota</taxon>
        <taxon>Actinomycetes</taxon>
        <taxon>Kineosporiales</taxon>
        <taxon>Kineosporiaceae</taxon>
        <taxon>Kineococcus</taxon>
    </lineage>
</organism>
<dbReference type="InterPro" id="IPR025412">
    <property type="entry name" value="DUF4304"/>
</dbReference>
<dbReference type="Proteomes" id="UP000239485">
    <property type="component" value="Unassembled WGS sequence"/>
</dbReference>
<dbReference type="Pfam" id="PF14137">
    <property type="entry name" value="DUF4304"/>
    <property type="match status" value="1"/>
</dbReference>
<accession>A0A2S6IUL0</accession>
<proteinExistence type="predicted"/>
<sequence>MEPGPTWPVVGSTDGPRDSAAVVGELSAVFGKPLKDLGFRRRRRSWYRLGPALYSVLNLQASEWDSTVYLNLGFSPAASVVGDWLPERKCMVRFRAERILEVPLEGIRLLDGEALAAVGAQAWRDAVAQQVAGPVVGMLDRVVDLPRLRHALDAEVSPHVMVRAEVRQLLEVPRQACCQPSPPASAGGRGRACTTTSPDTARVSTT</sequence>
<evidence type="ECO:0000313" key="3">
    <source>
        <dbReference type="Proteomes" id="UP000239485"/>
    </source>
</evidence>
<gene>
    <name evidence="2" type="ORF">CLV92_10266</name>
</gene>
<evidence type="ECO:0000313" key="2">
    <source>
        <dbReference type="EMBL" id="PPK97916.1"/>
    </source>
</evidence>
<evidence type="ECO:0000256" key="1">
    <source>
        <dbReference type="SAM" id="MobiDB-lite"/>
    </source>
</evidence>
<dbReference type="AlphaFoldDB" id="A0A2S6IUL0"/>
<keyword evidence="3" id="KW-1185">Reference proteome</keyword>
<name>A0A2S6IUL0_9ACTN</name>
<feature type="region of interest" description="Disordered" evidence="1">
    <location>
        <begin position="179"/>
        <end position="206"/>
    </location>
</feature>
<protein>
    <submittedName>
        <fullName evidence="2">Uncharacterized protein DUF4304</fullName>
    </submittedName>
</protein>
<reference evidence="2 3" key="1">
    <citation type="submission" date="2018-02" db="EMBL/GenBank/DDBJ databases">
        <title>Genomic Encyclopedia of Archaeal and Bacterial Type Strains, Phase II (KMG-II): from individual species to whole genera.</title>
        <authorList>
            <person name="Goeker M."/>
        </authorList>
    </citation>
    <scope>NUCLEOTIDE SEQUENCE [LARGE SCALE GENOMIC DNA]</scope>
    <source>
        <strain evidence="2 3">DSM 22857</strain>
    </source>
</reference>
<dbReference type="EMBL" id="PTJD01000002">
    <property type="protein sequence ID" value="PPK97916.1"/>
    <property type="molecule type" value="Genomic_DNA"/>
</dbReference>